<gene>
    <name evidence="1" type="ORF">O3P69_014263</name>
</gene>
<name>A0AAW0TDK8_SCYPA</name>
<reference evidence="1 2" key="1">
    <citation type="submission" date="2023-03" db="EMBL/GenBank/DDBJ databases">
        <title>High-quality genome of Scylla paramamosain provides insights in environmental adaptation.</title>
        <authorList>
            <person name="Zhang L."/>
        </authorList>
    </citation>
    <scope>NUCLEOTIDE SEQUENCE [LARGE SCALE GENOMIC DNA]</scope>
    <source>
        <strain evidence="1">LZ_2023a</strain>
        <tissue evidence="1">Muscle</tissue>
    </source>
</reference>
<accession>A0AAW0TDK8</accession>
<organism evidence="1 2">
    <name type="scientific">Scylla paramamosain</name>
    <name type="common">Mud crab</name>
    <dbReference type="NCBI Taxonomy" id="85552"/>
    <lineage>
        <taxon>Eukaryota</taxon>
        <taxon>Metazoa</taxon>
        <taxon>Ecdysozoa</taxon>
        <taxon>Arthropoda</taxon>
        <taxon>Crustacea</taxon>
        <taxon>Multicrustacea</taxon>
        <taxon>Malacostraca</taxon>
        <taxon>Eumalacostraca</taxon>
        <taxon>Eucarida</taxon>
        <taxon>Decapoda</taxon>
        <taxon>Pleocyemata</taxon>
        <taxon>Brachyura</taxon>
        <taxon>Eubrachyura</taxon>
        <taxon>Portunoidea</taxon>
        <taxon>Portunidae</taxon>
        <taxon>Portuninae</taxon>
        <taxon>Scylla</taxon>
    </lineage>
</organism>
<sequence length="94" mass="9929">MCHAHAKHVTHTQTPLCQRLTTYRIASTVVTVLCCDGDGGGGGVIYEKAFKSKGVRRKSLVQSAVCASSLSWSAPMMQRVAVLADTALVCTSSS</sequence>
<dbReference type="Proteomes" id="UP001487740">
    <property type="component" value="Unassembled WGS sequence"/>
</dbReference>
<dbReference type="EMBL" id="JARAKH010000034">
    <property type="protein sequence ID" value="KAK8384562.1"/>
    <property type="molecule type" value="Genomic_DNA"/>
</dbReference>
<evidence type="ECO:0000313" key="1">
    <source>
        <dbReference type="EMBL" id="KAK8384562.1"/>
    </source>
</evidence>
<evidence type="ECO:0000313" key="2">
    <source>
        <dbReference type="Proteomes" id="UP001487740"/>
    </source>
</evidence>
<protein>
    <submittedName>
        <fullName evidence="1">Uncharacterized protein</fullName>
    </submittedName>
</protein>
<proteinExistence type="predicted"/>
<keyword evidence="2" id="KW-1185">Reference proteome</keyword>
<dbReference type="AlphaFoldDB" id="A0AAW0TDK8"/>
<comment type="caution">
    <text evidence="1">The sequence shown here is derived from an EMBL/GenBank/DDBJ whole genome shotgun (WGS) entry which is preliminary data.</text>
</comment>